<reference evidence="2 3" key="1">
    <citation type="submission" date="2019-04" db="EMBL/GenBank/DDBJ databases">
        <title>Cohnella sp. nov. isolated from preserved vegetables.</title>
        <authorList>
            <person name="Lin S.-Y."/>
            <person name="Hung M.-H."/>
            <person name="Young C.-C."/>
        </authorList>
    </citation>
    <scope>NUCLEOTIDE SEQUENCE [LARGE SCALE GENOMIC DNA]</scope>
    <source>
        <strain evidence="2 3">CC-MHH1044</strain>
    </source>
</reference>
<evidence type="ECO:0000259" key="1">
    <source>
        <dbReference type="Pfam" id="PF20250"/>
    </source>
</evidence>
<protein>
    <submittedName>
        <fullName evidence="2">DUF342 domain-containing protein</fullName>
    </submittedName>
</protein>
<dbReference type="PANTHER" id="PTHR38032:SF1">
    <property type="entry name" value="RNA-BINDING PROTEIN KHPB N-TERMINAL DOMAIN-CONTAINING PROTEIN"/>
    <property type="match status" value="1"/>
</dbReference>
<organism evidence="2 3">
    <name type="scientific">Cohnella fermenti</name>
    <dbReference type="NCBI Taxonomy" id="2565925"/>
    <lineage>
        <taxon>Bacteria</taxon>
        <taxon>Bacillati</taxon>
        <taxon>Bacillota</taxon>
        <taxon>Bacilli</taxon>
        <taxon>Bacillales</taxon>
        <taxon>Paenibacillaceae</taxon>
        <taxon>Cohnella</taxon>
    </lineage>
</organism>
<dbReference type="EMBL" id="SSOB01000009">
    <property type="protein sequence ID" value="THF81341.1"/>
    <property type="molecule type" value="Genomic_DNA"/>
</dbReference>
<proteinExistence type="predicted"/>
<dbReference type="AlphaFoldDB" id="A0A4S4C129"/>
<keyword evidence="3" id="KW-1185">Reference proteome</keyword>
<feature type="domain" description="Flagellar Assembly Protein A N-terminal region" evidence="1">
    <location>
        <begin position="8"/>
        <end position="181"/>
    </location>
</feature>
<evidence type="ECO:0000313" key="3">
    <source>
        <dbReference type="Proteomes" id="UP000310636"/>
    </source>
</evidence>
<evidence type="ECO:0000313" key="2">
    <source>
        <dbReference type="EMBL" id="THF81341.1"/>
    </source>
</evidence>
<dbReference type="Pfam" id="PF20250">
    <property type="entry name" value="FapA_N"/>
    <property type="match status" value="1"/>
</dbReference>
<dbReference type="PANTHER" id="PTHR38032">
    <property type="entry name" value="POLYMERASE-RELATED"/>
    <property type="match status" value="1"/>
</dbReference>
<dbReference type="Proteomes" id="UP000310636">
    <property type="component" value="Unassembled WGS sequence"/>
</dbReference>
<sequence>MTNLDEAMQIELSEDKMSAFLIFKRVEGAIQVSVQDLERILAGRGVKHGIERDVLGMISARPQDFYFSQNIVAKGTPAKNGTDGYIKVLFEDEAAQDRRPTERSDGSVDYREVSQLANVKAGQLIAERYPPLPGASGTDVTGGELKPKDGKEAHFKVGKNVVVNAERTAMYAAVDGLVTKTEKDKLNVFPVYEVNGDVDYRSGNIDFVGTVVIRGNVLSGFKVRASGDIRVTGGIEGAEVESDGSIEISGGIIGNNKGLVKAGRAVRCSFIQEGIVHANEDVVVTQSIMHSNVRAGKEIICLGAKGLIVGGSLQAGDRVAARMIGNSMSTATTIEVGVRPELRNELGELRATIRTLTDSLDKTDKALALLNQLAATGQLPPQRMAMRLQLNATRKITAEELLKAKESILEIEKVLEDASNSRIDAAHTIFGGTKLVIGRYTRFVKDSMQRVSFRFIEGEIVPVPYVGK</sequence>
<gene>
    <name evidence="2" type="ORF">E6C55_09000</name>
</gene>
<dbReference type="Pfam" id="PF03961">
    <property type="entry name" value="FapA"/>
    <property type="match status" value="1"/>
</dbReference>
<name>A0A4S4C129_9BACL</name>
<comment type="caution">
    <text evidence="2">The sequence shown here is derived from an EMBL/GenBank/DDBJ whole genome shotgun (WGS) entry which is preliminary data.</text>
</comment>
<dbReference type="InterPro" id="IPR046865">
    <property type="entry name" value="FapA_b_solenoid"/>
</dbReference>
<dbReference type="InterPro" id="IPR046866">
    <property type="entry name" value="FapA_N"/>
</dbReference>
<dbReference type="InterPro" id="IPR005646">
    <property type="entry name" value="FapA"/>
</dbReference>
<dbReference type="OrthoDB" id="9816426at2"/>
<accession>A0A4S4C129</accession>